<dbReference type="AlphaFoldDB" id="A0A3N4JUH1"/>
<gene>
    <name evidence="1" type="ORF">L873DRAFT_1804597</name>
</gene>
<reference evidence="1 2" key="1">
    <citation type="journal article" date="2018" name="Nat. Ecol. Evol.">
        <title>Pezizomycetes genomes reveal the molecular basis of ectomycorrhizal truffle lifestyle.</title>
        <authorList>
            <person name="Murat C."/>
            <person name="Payen T."/>
            <person name="Noel B."/>
            <person name="Kuo A."/>
            <person name="Morin E."/>
            <person name="Chen J."/>
            <person name="Kohler A."/>
            <person name="Krizsan K."/>
            <person name="Balestrini R."/>
            <person name="Da Silva C."/>
            <person name="Montanini B."/>
            <person name="Hainaut M."/>
            <person name="Levati E."/>
            <person name="Barry K.W."/>
            <person name="Belfiori B."/>
            <person name="Cichocki N."/>
            <person name="Clum A."/>
            <person name="Dockter R.B."/>
            <person name="Fauchery L."/>
            <person name="Guy J."/>
            <person name="Iotti M."/>
            <person name="Le Tacon F."/>
            <person name="Lindquist E.A."/>
            <person name="Lipzen A."/>
            <person name="Malagnac F."/>
            <person name="Mello A."/>
            <person name="Molinier V."/>
            <person name="Miyauchi S."/>
            <person name="Poulain J."/>
            <person name="Riccioni C."/>
            <person name="Rubini A."/>
            <person name="Sitrit Y."/>
            <person name="Splivallo R."/>
            <person name="Traeger S."/>
            <person name="Wang M."/>
            <person name="Zifcakova L."/>
            <person name="Wipf D."/>
            <person name="Zambonelli A."/>
            <person name="Paolocci F."/>
            <person name="Nowrousian M."/>
            <person name="Ottonello S."/>
            <person name="Baldrian P."/>
            <person name="Spatafora J.W."/>
            <person name="Henrissat B."/>
            <person name="Nagy L.G."/>
            <person name="Aury J.M."/>
            <person name="Wincker P."/>
            <person name="Grigoriev I.V."/>
            <person name="Bonfante P."/>
            <person name="Martin F.M."/>
        </authorList>
    </citation>
    <scope>NUCLEOTIDE SEQUENCE [LARGE SCALE GENOMIC DNA]</scope>
    <source>
        <strain evidence="1 2">120613-1</strain>
    </source>
</reference>
<evidence type="ECO:0000313" key="1">
    <source>
        <dbReference type="EMBL" id="RPB00838.1"/>
    </source>
</evidence>
<proteinExistence type="predicted"/>
<accession>A0A3N4JUH1</accession>
<protein>
    <submittedName>
        <fullName evidence="1">Uncharacterized protein</fullName>
    </submittedName>
</protein>
<dbReference type="Proteomes" id="UP000276215">
    <property type="component" value="Unassembled WGS sequence"/>
</dbReference>
<name>A0A3N4JUH1_9PEZI</name>
<organism evidence="1 2">
    <name type="scientific">Choiromyces venosus 120613-1</name>
    <dbReference type="NCBI Taxonomy" id="1336337"/>
    <lineage>
        <taxon>Eukaryota</taxon>
        <taxon>Fungi</taxon>
        <taxon>Dikarya</taxon>
        <taxon>Ascomycota</taxon>
        <taxon>Pezizomycotina</taxon>
        <taxon>Pezizomycetes</taxon>
        <taxon>Pezizales</taxon>
        <taxon>Tuberaceae</taxon>
        <taxon>Choiromyces</taxon>
    </lineage>
</organism>
<dbReference type="EMBL" id="ML120377">
    <property type="protein sequence ID" value="RPB00838.1"/>
    <property type="molecule type" value="Genomic_DNA"/>
</dbReference>
<sequence length="54" mass="6073">MIKLNSGVNQLILLVLSIVQNNSFLSCRTHVRAFRVSHTQPSALNLKAQKNKIQ</sequence>
<dbReference type="PROSITE" id="PS51257">
    <property type="entry name" value="PROKAR_LIPOPROTEIN"/>
    <property type="match status" value="1"/>
</dbReference>
<keyword evidence="2" id="KW-1185">Reference proteome</keyword>
<evidence type="ECO:0000313" key="2">
    <source>
        <dbReference type="Proteomes" id="UP000276215"/>
    </source>
</evidence>